<reference evidence="10 11" key="1">
    <citation type="submission" date="2024-04" db="EMBL/GenBank/DDBJ databases">
        <authorList>
            <consortium name="Genoscope - CEA"/>
            <person name="William W."/>
        </authorList>
    </citation>
    <scope>NUCLEOTIDE SEQUENCE [LARGE SCALE GENOMIC DNA]</scope>
</reference>
<evidence type="ECO:0000313" key="10">
    <source>
        <dbReference type="EMBL" id="CAL1534378.1"/>
    </source>
</evidence>
<evidence type="ECO:0000259" key="9">
    <source>
        <dbReference type="PROSITE" id="PS50262"/>
    </source>
</evidence>
<dbReference type="Gene3D" id="1.20.1070.10">
    <property type="entry name" value="Rhodopsin 7-helix transmembrane proteins"/>
    <property type="match status" value="1"/>
</dbReference>
<keyword evidence="6 8" id="KW-0472">Membrane</keyword>
<accession>A0AAV2HK55</accession>
<comment type="function">
    <text evidence="1">Receptor for thyrotropin-releasing hormone (TRH). Upon ligand binding, this G-protein-coupled receptor triggers activation of the phosphatidylinositol (IP3)-calcium-protein kinase C (PKC) pathway.</text>
</comment>
<dbReference type="InterPro" id="IPR000276">
    <property type="entry name" value="GPCR_Rhodpsn"/>
</dbReference>
<keyword evidence="11" id="KW-1185">Reference proteome</keyword>
<evidence type="ECO:0000256" key="2">
    <source>
        <dbReference type="ARBA" id="ARBA00004370"/>
    </source>
</evidence>
<evidence type="ECO:0000256" key="8">
    <source>
        <dbReference type="SAM" id="Phobius"/>
    </source>
</evidence>
<feature type="domain" description="G-protein coupled receptors family 1 profile" evidence="9">
    <location>
        <begin position="1"/>
        <end position="60"/>
    </location>
</feature>
<dbReference type="PANTHER" id="PTHR46061:SF3">
    <property type="entry name" value="THYROTROPIN-RELEASING HORMONE RECEPTOR"/>
    <property type="match status" value="1"/>
</dbReference>
<organism evidence="10 11">
    <name type="scientific">Lymnaea stagnalis</name>
    <name type="common">Great pond snail</name>
    <name type="synonym">Helix stagnalis</name>
    <dbReference type="NCBI Taxonomy" id="6523"/>
    <lineage>
        <taxon>Eukaryota</taxon>
        <taxon>Metazoa</taxon>
        <taxon>Spiralia</taxon>
        <taxon>Lophotrochozoa</taxon>
        <taxon>Mollusca</taxon>
        <taxon>Gastropoda</taxon>
        <taxon>Heterobranchia</taxon>
        <taxon>Euthyneura</taxon>
        <taxon>Panpulmonata</taxon>
        <taxon>Hygrophila</taxon>
        <taxon>Lymnaeoidea</taxon>
        <taxon>Lymnaeidae</taxon>
        <taxon>Lymnaea</taxon>
    </lineage>
</organism>
<dbReference type="AlphaFoldDB" id="A0AAV2HK55"/>
<evidence type="ECO:0000313" key="11">
    <source>
        <dbReference type="Proteomes" id="UP001497497"/>
    </source>
</evidence>
<sequence length="60" mass="6521">GNTLVLVVTTKSARMKTRTNFFLANLAAADLCVGVLCVLPNLMSFLDPGWLLGKVCSWLH</sequence>
<evidence type="ECO:0000256" key="7">
    <source>
        <dbReference type="ARBA" id="ARBA00032251"/>
    </source>
</evidence>
<dbReference type="PANTHER" id="PTHR46061">
    <property type="entry name" value="THYROTROPIN-RELEASING HORMONE RECEPTOR"/>
    <property type="match status" value="1"/>
</dbReference>
<keyword evidence="4 8" id="KW-0812">Transmembrane</keyword>
<dbReference type="Pfam" id="PF00001">
    <property type="entry name" value="7tm_1"/>
    <property type="match status" value="1"/>
</dbReference>
<evidence type="ECO:0000256" key="3">
    <source>
        <dbReference type="ARBA" id="ARBA00018873"/>
    </source>
</evidence>
<comment type="subcellular location">
    <subcellularLocation>
        <location evidence="2">Membrane</location>
    </subcellularLocation>
</comment>
<keyword evidence="5 8" id="KW-1133">Transmembrane helix</keyword>
<gene>
    <name evidence="10" type="ORF">GSLYS_00008338001</name>
</gene>
<evidence type="ECO:0000256" key="6">
    <source>
        <dbReference type="ARBA" id="ARBA00023136"/>
    </source>
</evidence>
<dbReference type="InterPro" id="IPR002120">
    <property type="entry name" value="TRH_rcpt_1"/>
</dbReference>
<evidence type="ECO:0000256" key="4">
    <source>
        <dbReference type="ARBA" id="ARBA00022692"/>
    </source>
</evidence>
<evidence type="ECO:0000256" key="1">
    <source>
        <dbReference type="ARBA" id="ARBA00004100"/>
    </source>
</evidence>
<proteinExistence type="predicted"/>
<evidence type="ECO:0000256" key="5">
    <source>
        <dbReference type="ARBA" id="ARBA00022989"/>
    </source>
</evidence>
<dbReference type="InterPro" id="IPR017452">
    <property type="entry name" value="GPCR_Rhodpsn_7TM"/>
</dbReference>
<dbReference type="GO" id="GO:0016020">
    <property type="term" value="C:membrane"/>
    <property type="evidence" value="ECO:0007669"/>
    <property type="project" value="UniProtKB-SubCell"/>
</dbReference>
<name>A0AAV2HK55_LYMST</name>
<feature type="transmembrane region" description="Helical" evidence="8">
    <location>
        <begin position="21"/>
        <end position="43"/>
    </location>
</feature>
<feature type="non-terminal residue" evidence="10">
    <location>
        <position position="1"/>
    </location>
</feature>
<dbReference type="GO" id="GO:0004997">
    <property type="term" value="F:thyrotropin-releasing hormone receptor activity"/>
    <property type="evidence" value="ECO:0007669"/>
    <property type="project" value="InterPro"/>
</dbReference>
<dbReference type="EMBL" id="CAXITT010000169">
    <property type="protein sequence ID" value="CAL1534378.1"/>
    <property type="molecule type" value="Genomic_DNA"/>
</dbReference>
<dbReference type="PROSITE" id="PS50262">
    <property type="entry name" value="G_PROTEIN_RECEP_F1_2"/>
    <property type="match status" value="1"/>
</dbReference>
<dbReference type="SUPFAM" id="SSF81321">
    <property type="entry name" value="Family A G protein-coupled receptor-like"/>
    <property type="match status" value="1"/>
</dbReference>
<protein>
    <recommendedName>
        <fullName evidence="3">Thyrotropin-releasing hormone receptor</fullName>
    </recommendedName>
    <alternativeName>
        <fullName evidence="7">Thyroliberin receptor</fullName>
    </alternativeName>
</protein>
<dbReference type="Proteomes" id="UP001497497">
    <property type="component" value="Unassembled WGS sequence"/>
</dbReference>
<comment type="caution">
    <text evidence="10">The sequence shown here is derived from an EMBL/GenBank/DDBJ whole genome shotgun (WGS) entry which is preliminary data.</text>
</comment>